<comment type="caution">
    <text evidence="2">The sequence shown here is derived from an EMBL/GenBank/DDBJ whole genome shotgun (WGS) entry which is preliminary data.</text>
</comment>
<evidence type="ECO:0000313" key="3">
    <source>
        <dbReference type="Proteomes" id="UP000546701"/>
    </source>
</evidence>
<protein>
    <submittedName>
        <fullName evidence="2">SH3-like domain-containing protein</fullName>
    </submittedName>
</protein>
<feature type="chain" id="PRO_5031534060" evidence="1">
    <location>
        <begin position="25"/>
        <end position="160"/>
    </location>
</feature>
<accession>A0A7W9BV64</accession>
<dbReference type="Pfam" id="PF06347">
    <property type="entry name" value="SH3_4"/>
    <property type="match status" value="2"/>
</dbReference>
<dbReference type="Proteomes" id="UP000546701">
    <property type="component" value="Unassembled WGS sequence"/>
</dbReference>
<proteinExistence type="predicted"/>
<keyword evidence="3" id="KW-1185">Reference proteome</keyword>
<dbReference type="OrthoDB" id="9810773at2"/>
<dbReference type="RefSeq" id="WP_157177774.1">
    <property type="nucleotide sequence ID" value="NZ_BMJP01000006.1"/>
</dbReference>
<gene>
    <name evidence="2" type="ORF">FHS99_003237</name>
</gene>
<dbReference type="EMBL" id="JACIJR010000008">
    <property type="protein sequence ID" value="MBB5730731.1"/>
    <property type="molecule type" value="Genomic_DNA"/>
</dbReference>
<dbReference type="InterPro" id="IPR010466">
    <property type="entry name" value="DUF1058"/>
</dbReference>
<evidence type="ECO:0000256" key="1">
    <source>
        <dbReference type="SAM" id="SignalP"/>
    </source>
</evidence>
<sequence length="160" mass="17376">MRTRLAMMGAVVALAMGSTGVAQAPRPLPYWASLTAGDALMRTGPGREYPATWRYRRVGLPLKVLAVHESWRKVREPDGTEGWMASVLLTERRTGMVQGDAVALREKPATNAAVRFRAAPGVVGKIAQCRAGWCHFDVAGKDGFVEASRLWGVELGEVVE</sequence>
<evidence type="ECO:0000313" key="2">
    <source>
        <dbReference type="EMBL" id="MBB5730731.1"/>
    </source>
</evidence>
<keyword evidence="1" id="KW-0732">Signal</keyword>
<name>A0A7W9BV64_9SPHN</name>
<dbReference type="AlphaFoldDB" id="A0A7W9BV64"/>
<feature type="signal peptide" evidence="1">
    <location>
        <begin position="1"/>
        <end position="24"/>
    </location>
</feature>
<reference evidence="2 3" key="1">
    <citation type="submission" date="2020-08" db="EMBL/GenBank/DDBJ databases">
        <title>Genomic Encyclopedia of Type Strains, Phase IV (KMG-IV): sequencing the most valuable type-strain genomes for metagenomic binning, comparative biology and taxonomic classification.</title>
        <authorList>
            <person name="Goeker M."/>
        </authorList>
    </citation>
    <scope>NUCLEOTIDE SEQUENCE [LARGE SCALE GENOMIC DNA]</scope>
    <source>
        <strain evidence="2 3">DSM 103336</strain>
    </source>
</reference>
<dbReference type="Gene3D" id="2.30.30.40">
    <property type="entry name" value="SH3 Domains"/>
    <property type="match status" value="1"/>
</dbReference>
<organism evidence="2 3">
    <name type="scientific">Sphingomonas prati</name>
    <dbReference type="NCBI Taxonomy" id="1843237"/>
    <lineage>
        <taxon>Bacteria</taxon>
        <taxon>Pseudomonadati</taxon>
        <taxon>Pseudomonadota</taxon>
        <taxon>Alphaproteobacteria</taxon>
        <taxon>Sphingomonadales</taxon>
        <taxon>Sphingomonadaceae</taxon>
        <taxon>Sphingomonas</taxon>
    </lineage>
</organism>